<dbReference type="SUPFAM" id="SSF48498">
    <property type="entry name" value="Tetracyclin repressor-like, C-terminal domain"/>
    <property type="match status" value="1"/>
</dbReference>
<name>A0ABY4FPJ1_9MICO</name>
<feature type="region of interest" description="Disordered" evidence="5">
    <location>
        <begin position="242"/>
        <end position="262"/>
    </location>
</feature>
<evidence type="ECO:0000256" key="5">
    <source>
        <dbReference type="SAM" id="MobiDB-lite"/>
    </source>
</evidence>
<dbReference type="EMBL" id="CP095045">
    <property type="protein sequence ID" value="UOQ58204.1"/>
    <property type="molecule type" value="Genomic_DNA"/>
</dbReference>
<protein>
    <submittedName>
        <fullName evidence="7">TetR/AcrR family transcriptional regulator</fullName>
    </submittedName>
</protein>
<dbReference type="Gene3D" id="1.10.10.60">
    <property type="entry name" value="Homeodomain-like"/>
    <property type="match status" value="1"/>
</dbReference>
<dbReference type="PANTHER" id="PTHR30055">
    <property type="entry name" value="HTH-TYPE TRANSCRIPTIONAL REGULATOR RUTR"/>
    <property type="match status" value="1"/>
</dbReference>
<dbReference type="InterPro" id="IPR009057">
    <property type="entry name" value="Homeodomain-like_sf"/>
</dbReference>
<sequence length="329" mass="34816">MSEAVSRLISLAWGVAAAPQRGPKRELSHERIVEAAIGIADAEGLAAVTMQRVAQSFGFTTMALYRYVASKDELSQLMLDAASGDAEWAVDESDWRLGLEQWARELEALHERHPWIIEIPPAVEALLMPAQMRIVDTGMRAMRTLPGDDEQKLAVLMLLSVLVSGFARQRRSLAAETPLTPGTVAFVREIVGQGAFPDVERLIVSGAFFGDGAGDAASDDLGVVLDLLLPGIADGIAATARADDADGGSGADDAEPSPARELARAERELAAATALRAATQRRAGELERRVARLREQRDRAKDAAKAAAKAAARAAAKPDPGGAARGRGA</sequence>
<dbReference type="SUPFAM" id="SSF46689">
    <property type="entry name" value="Homeodomain-like"/>
    <property type="match status" value="1"/>
</dbReference>
<accession>A0ABY4FPJ1</accession>
<feature type="compositionally biased region" description="Basic and acidic residues" evidence="5">
    <location>
        <begin position="282"/>
        <end position="304"/>
    </location>
</feature>
<gene>
    <name evidence="7" type="ORF">MUN78_04990</name>
</gene>
<reference evidence="7 8" key="1">
    <citation type="submission" date="2022-04" db="EMBL/GenBank/DDBJ databases">
        <title>Leucobacter sp. isolated from rhizosphere of garlic.</title>
        <authorList>
            <person name="Won M."/>
            <person name="Lee C.-M."/>
            <person name="Woen H.-Y."/>
            <person name="Kwon S.-W."/>
        </authorList>
    </citation>
    <scope>NUCLEOTIDE SEQUENCE [LARGE SCALE GENOMIC DNA]</scope>
    <source>
        <strain evidence="7 8">H21R-40</strain>
    </source>
</reference>
<evidence type="ECO:0000259" key="6">
    <source>
        <dbReference type="PROSITE" id="PS50977"/>
    </source>
</evidence>
<keyword evidence="3" id="KW-0804">Transcription</keyword>
<evidence type="ECO:0000256" key="1">
    <source>
        <dbReference type="ARBA" id="ARBA00023015"/>
    </source>
</evidence>
<keyword evidence="1" id="KW-0805">Transcription regulation</keyword>
<dbReference type="PROSITE" id="PS50977">
    <property type="entry name" value="HTH_TETR_2"/>
    <property type="match status" value="1"/>
</dbReference>
<dbReference type="RefSeq" id="WP_244729215.1">
    <property type="nucleotide sequence ID" value="NZ_CP095045.1"/>
</dbReference>
<proteinExistence type="predicted"/>
<evidence type="ECO:0000313" key="7">
    <source>
        <dbReference type="EMBL" id="UOQ58204.1"/>
    </source>
</evidence>
<feature type="domain" description="HTH tetR-type" evidence="6">
    <location>
        <begin position="26"/>
        <end position="86"/>
    </location>
</feature>
<dbReference type="Proteomes" id="UP000831786">
    <property type="component" value="Chromosome"/>
</dbReference>
<feature type="region of interest" description="Disordered" evidence="5">
    <location>
        <begin position="280"/>
        <end position="329"/>
    </location>
</feature>
<organism evidence="7 8">
    <name type="scientific">Leucobacter allii</name>
    <dbReference type="NCBI Taxonomy" id="2932247"/>
    <lineage>
        <taxon>Bacteria</taxon>
        <taxon>Bacillati</taxon>
        <taxon>Actinomycetota</taxon>
        <taxon>Actinomycetes</taxon>
        <taxon>Micrococcales</taxon>
        <taxon>Microbacteriaceae</taxon>
        <taxon>Leucobacter</taxon>
    </lineage>
</organism>
<keyword evidence="8" id="KW-1185">Reference proteome</keyword>
<evidence type="ECO:0000256" key="4">
    <source>
        <dbReference type="PROSITE-ProRule" id="PRU00335"/>
    </source>
</evidence>
<evidence type="ECO:0000256" key="3">
    <source>
        <dbReference type="ARBA" id="ARBA00023163"/>
    </source>
</evidence>
<dbReference type="Gene3D" id="1.10.357.10">
    <property type="entry name" value="Tetracycline Repressor, domain 2"/>
    <property type="match status" value="1"/>
</dbReference>
<dbReference type="Pfam" id="PF02909">
    <property type="entry name" value="TetR_C_1"/>
    <property type="match status" value="1"/>
</dbReference>
<keyword evidence="2 4" id="KW-0238">DNA-binding</keyword>
<dbReference type="Pfam" id="PF00440">
    <property type="entry name" value="TetR_N"/>
    <property type="match status" value="1"/>
</dbReference>
<dbReference type="InterPro" id="IPR050109">
    <property type="entry name" value="HTH-type_TetR-like_transc_reg"/>
</dbReference>
<dbReference type="InterPro" id="IPR004111">
    <property type="entry name" value="Repressor_TetR_C"/>
</dbReference>
<evidence type="ECO:0000313" key="8">
    <source>
        <dbReference type="Proteomes" id="UP000831786"/>
    </source>
</evidence>
<dbReference type="InterPro" id="IPR001647">
    <property type="entry name" value="HTH_TetR"/>
</dbReference>
<evidence type="ECO:0000256" key="2">
    <source>
        <dbReference type="ARBA" id="ARBA00023125"/>
    </source>
</evidence>
<dbReference type="PANTHER" id="PTHR30055:SF151">
    <property type="entry name" value="TRANSCRIPTIONAL REGULATORY PROTEIN"/>
    <property type="match status" value="1"/>
</dbReference>
<feature type="compositionally biased region" description="Low complexity" evidence="5">
    <location>
        <begin position="305"/>
        <end position="322"/>
    </location>
</feature>
<feature type="DNA-binding region" description="H-T-H motif" evidence="4">
    <location>
        <begin position="49"/>
        <end position="68"/>
    </location>
</feature>
<dbReference type="InterPro" id="IPR036271">
    <property type="entry name" value="Tet_transcr_reg_TetR-rel_C_sf"/>
</dbReference>